<gene>
    <name evidence="2" type="ORF">BJ684DRAFT_20383</name>
</gene>
<dbReference type="EMBL" id="KZ988107">
    <property type="protein sequence ID" value="RKP13107.1"/>
    <property type="molecule type" value="Genomic_DNA"/>
</dbReference>
<keyword evidence="3" id="KW-1185">Reference proteome</keyword>
<dbReference type="PANTHER" id="PTHR28080">
    <property type="entry name" value="PEROXISOMAL BIOGENESIS FACTOR 3"/>
    <property type="match status" value="1"/>
</dbReference>
<dbReference type="Pfam" id="PF04882">
    <property type="entry name" value="Peroxin-3"/>
    <property type="match status" value="1"/>
</dbReference>
<organism evidence="2 3">
    <name type="scientific">Piptocephalis cylindrospora</name>
    <dbReference type="NCBI Taxonomy" id="1907219"/>
    <lineage>
        <taxon>Eukaryota</taxon>
        <taxon>Fungi</taxon>
        <taxon>Fungi incertae sedis</taxon>
        <taxon>Zoopagomycota</taxon>
        <taxon>Zoopagomycotina</taxon>
        <taxon>Zoopagomycetes</taxon>
        <taxon>Zoopagales</taxon>
        <taxon>Piptocephalidaceae</taxon>
        <taxon>Piptocephalis</taxon>
    </lineage>
</organism>
<dbReference type="OrthoDB" id="45930at2759"/>
<sequence>MLTTLGQSLWSYRRGLTTLATVGAGGVWLTRYMKDQLLHHSRKSAQERAIYTDIERRFEQNQQDVAWTVQALLSDMSELLDELSNADRWMIQLKQTVKTTTPSKDPSEEKGPSTGDGLSMEEQPTLVEKPMTKLELWTAVKTESYVRPIASIYLLILLTLLSHTQINLLGRSFYVASVGVPEDDREQSVQMALAGSQRLGWEEERIFLSSLPSHLLHHGARECVAWVREAVKEVMDPVSLRSPCGSTEIQGHVRSIRERIEAGDSFEDFFQRCTGWMIPNGENEASILEEAMGHPIPSLSSSLRGILDETYDLLESPNALQVTREALATAFDIFDQQLQGELAPSLPPKVVEIGDMDSAPTLPRLASLLPRISRTTYKIWDESKNRYIKDLDRLPALRAYSAIVYSSYATE</sequence>
<dbReference type="GO" id="GO:0030674">
    <property type="term" value="F:protein-macromolecule adaptor activity"/>
    <property type="evidence" value="ECO:0007669"/>
    <property type="project" value="TreeGrafter"/>
</dbReference>
<accession>A0A4P9Y2N0</accession>
<proteinExistence type="predicted"/>
<dbReference type="InterPro" id="IPR006966">
    <property type="entry name" value="Peroxin-3"/>
</dbReference>
<dbReference type="PANTHER" id="PTHR28080:SF1">
    <property type="entry name" value="PEROXISOMAL BIOGENESIS FACTOR 3"/>
    <property type="match status" value="1"/>
</dbReference>
<evidence type="ECO:0000313" key="3">
    <source>
        <dbReference type="Proteomes" id="UP000267251"/>
    </source>
</evidence>
<dbReference type="GO" id="GO:0005778">
    <property type="term" value="C:peroxisomal membrane"/>
    <property type="evidence" value="ECO:0007669"/>
    <property type="project" value="InterPro"/>
</dbReference>
<evidence type="ECO:0000313" key="2">
    <source>
        <dbReference type="EMBL" id="RKP13107.1"/>
    </source>
</evidence>
<evidence type="ECO:0000256" key="1">
    <source>
        <dbReference type="SAM" id="MobiDB-lite"/>
    </source>
</evidence>
<reference evidence="3" key="1">
    <citation type="journal article" date="2018" name="Nat. Microbiol.">
        <title>Leveraging single-cell genomics to expand the fungal tree of life.</title>
        <authorList>
            <person name="Ahrendt S.R."/>
            <person name="Quandt C.A."/>
            <person name="Ciobanu D."/>
            <person name="Clum A."/>
            <person name="Salamov A."/>
            <person name="Andreopoulos B."/>
            <person name="Cheng J.F."/>
            <person name="Woyke T."/>
            <person name="Pelin A."/>
            <person name="Henrissat B."/>
            <person name="Reynolds N.K."/>
            <person name="Benny G.L."/>
            <person name="Smith M.E."/>
            <person name="James T.Y."/>
            <person name="Grigoriev I.V."/>
        </authorList>
    </citation>
    <scope>NUCLEOTIDE SEQUENCE [LARGE SCALE GENOMIC DNA]</scope>
</reference>
<feature type="region of interest" description="Disordered" evidence="1">
    <location>
        <begin position="97"/>
        <end position="124"/>
    </location>
</feature>
<dbReference type="Proteomes" id="UP000267251">
    <property type="component" value="Unassembled WGS sequence"/>
</dbReference>
<dbReference type="AlphaFoldDB" id="A0A4P9Y2N0"/>
<dbReference type="GO" id="GO:0045046">
    <property type="term" value="P:protein import into peroxisome membrane"/>
    <property type="evidence" value="ECO:0007669"/>
    <property type="project" value="TreeGrafter"/>
</dbReference>
<name>A0A4P9Y2N0_9FUNG</name>
<protein>
    <submittedName>
        <fullName evidence="2">Peroxin-3</fullName>
    </submittedName>
</protein>